<proteinExistence type="predicted"/>
<protein>
    <submittedName>
        <fullName evidence="2">RimJ/RimL family protein N-acetyltransferase</fullName>
    </submittedName>
</protein>
<dbReference type="GO" id="GO:0008999">
    <property type="term" value="F:protein-N-terminal-alanine acetyltransferase activity"/>
    <property type="evidence" value="ECO:0007669"/>
    <property type="project" value="TreeGrafter"/>
</dbReference>
<dbReference type="PANTHER" id="PTHR43441">
    <property type="entry name" value="RIBOSOMAL-PROTEIN-SERINE ACETYLTRANSFERASE"/>
    <property type="match status" value="1"/>
</dbReference>
<evidence type="ECO:0000259" key="1">
    <source>
        <dbReference type="PROSITE" id="PS51186"/>
    </source>
</evidence>
<reference evidence="2 3" key="1">
    <citation type="submission" date="2020-07" db="EMBL/GenBank/DDBJ databases">
        <title>Sequencing the genomes of 1000 actinobacteria strains.</title>
        <authorList>
            <person name="Klenk H.-P."/>
        </authorList>
    </citation>
    <scope>NUCLEOTIDE SEQUENCE [LARGE SCALE GENOMIC DNA]</scope>
    <source>
        <strain evidence="2 3">DSM 17380</strain>
    </source>
</reference>
<dbReference type="Proteomes" id="UP000586095">
    <property type="component" value="Unassembled WGS sequence"/>
</dbReference>
<dbReference type="InterPro" id="IPR000182">
    <property type="entry name" value="GNAT_dom"/>
</dbReference>
<dbReference type="PANTHER" id="PTHR43441:SF2">
    <property type="entry name" value="FAMILY ACETYLTRANSFERASE, PUTATIVE (AFU_ORTHOLOGUE AFUA_7G00850)-RELATED"/>
    <property type="match status" value="1"/>
</dbReference>
<dbReference type="GO" id="GO:1990189">
    <property type="term" value="F:protein N-terminal-serine acetyltransferase activity"/>
    <property type="evidence" value="ECO:0007669"/>
    <property type="project" value="TreeGrafter"/>
</dbReference>
<dbReference type="Pfam" id="PF13302">
    <property type="entry name" value="Acetyltransf_3"/>
    <property type="match status" value="1"/>
</dbReference>
<dbReference type="AlphaFoldDB" id="A0A852RGX9"/>
<feature type="domain" description="N-acetyltransferase" evidence="1">
    <location>
        <begin position="33"/>
        <end position="191"/>
    </location>
</feature>
<dbReference type="InterPro" id="IPR051908">
    <property type="entry name" value="Ribosomal_N-acetyltransferase"/>
</dbReference>
<dbReference type="EMBL" id="JACCBD010000001">
    <property type="protein sequence ID" value="NYD25952.1"/>
    <property type="molecule type" value="Genomic_DNA"/>
</dbReference>
<dbReference type="RefSeq" id="WP_185986319.1">
    <property type="nucleotide sequence ID" value="NZ_BAAALZ010000002.1"/>
</dbReference>
<keyword evidence="3" id="KW-1185">Reference proteome</keyword>
<dbReference type="FunFam" id="3.40.630.30:FF:000047">
    <property type="entry name" value="Acetyltransferase, GNAT family"/>
    <property type="match status" value="1"/>
</dbReference>
<dbReference type="SUPFAM" id="SSF55729">
    <property type="entry name" value="Acyl-CoA N-acyltransferases (Nat)"/>
    <property type="match status" value="1"/>
</dbReference>
<gene>
    <name evidence="2" type="ORF">BJ960_000755</name>
</gene>
<organism evidence="2 3">
    <name type="scientific">Leucobacter aridicollis</name>
    <dbReference type="NCBI Taxonomy" id="283878"/>
    <lineage>
        <taxon>Bacteria</taxon>
        <taxon>Bacillati</taxon>
        <taxon>Actinomycetota</taxon>
        <taxon>Actinomycetes</taxon>
        <taxon>Micrococcales</taxon>
        <taxon>Microbacteriaceae</taxon>
        <taxon>Leucobacter</taxon>
    </lineage>
</organism>
<name>A0A852RGX9_9MICO</name>
<sequence>MRTNEYGQPIGAAVERALPAPTPDRVTLVGTHCRLEPLDPAAHAAGLFAAFAAAPDGRDWTYMPVGPFASEEDYRAWAEAAAHAQDPLQFTVVSTATEEPLGTLALLRQDPKNAVVEVGFVAFSRGMQRSAVSTEAHFLLMQYVFDALGYRRYEWKCDALNEPSKRAAERLGFTFEGTFRQATVYKGRSRDTSWFSILDTEWAALRAEFVRWLGPENFDEGGVQRTPLRTRS</sequence>
<keyword evidence="2" id="KW-0808">Transferase</keyword>
<evidence type="ECO:0000313" key="3">
    <source>
        <dbReference type="Proteomes" id="UP000586095"/>
    </source>
</evidence>
<dbReference type="PROSITE" id="PS51186">
    <property type="entry name" value="GNAT"/>
    <property type="match status" value="1"/>
</dbReference>
<dbReference type="Gene3D" id="3.40.630.30">
    <property type="match status" value="1"/>
</dbReference>
<evidence type="ECO:0000313" key="2">
    <source>
        <dbReference type="EMBL" id="NYD25952.1"/>
    </source>
</evidence>
<comment type="caution">
    <text evidence="2">The sequence shown here is derived from an EMBL/GenBank/DDBJ whole genome shotgun (WGS) entry which is preliminary data.</text>
</comment>
<accession>A0A852RGX9</accession>
<dbReference type="InterPro" id="IPR016181">
    <property type="entry name" value="Acyl_CoA_acyltransferase"/>
</dbReference>